<keyword evidence="4" id="KW-1185">Reference proteome</keyword>
<reference evidence="3 4" key="1">
    <citation type="journal article" date="2012" name="Genome Biol.">
        <title>Genome and low-iron response of an oceanic diatom adapted to chronic iron limitation.</title>
        <authorList>
            <person name="Lommer M."/>
            <person name="Specht M."/>
            <person name="Roy A.S."/>
            <person name="Kraemer L."/>
            <person name="Andreson R."/>
            <person name="Gutowska M.A."/>
            <person name="Wolf J."/>
            <person name="Bergner S.V."/>
            <person name="Schilhabel M.B."/>
            <person name="Klostermeier U.C."/>
            <person name="Beiko R.G."/>
            <person name="Rosenstiel P."/>
            <person name="Hippler M."/>
            <person name="Laroche J."/>
        </authorList>
    </citation>
    <scope>NUCLEOTIDE SEQUENCE [LARGE SCALE GENOMIC DNA]</scope>
    <source>
        <strain evidence="3 4">CCMP1005</strain>
    </source>
</reference>
<keyword evidence="2" id="KW-1133">Transmembrane helix</keyword>
<dbReference type="Proteomes" id="UP000266841">
    <property type="component" value="Unassembled WGS sequence"/>
</dbReference>
<evidence type="ECO:0000313" key="4">
    <source>
        <dbReference type="Proteomes" id="UP000266841"/>
    </source>
</evidence>
<keyword evidence="2" id="KW-0812">Transmembrane</keyword>
<protein>
    <submittedName>
        <fullName evidence="3">Uncharacterized protein</fullName>
    </submittedName>
</protein>
<evidence type="ECO:0000256" key="2">
    <source>
        <dbReference type="SAM" id="Phobius"/>
    </source>
</evidence>
<evidence type="ECO:0000256" key="1">
    <source>
        <dbReference type="SAM" id="MobiDB-lite"/>
    </source>
</evidence>
<organism evidence="3 4">
    <name type="scientific">Thalassiosira oceanica</name>
    <name type="common">Marine diatom</name>
    <dbReference type="NCBI Taxonomy" id="159749"/>
    <lineage>
        <taxon>Eukaryota</taxon>
        <taxon>Sar</taxon>
        <taxon>Stramenopiles</taxon>
        <taxon>Ochrophyta</taxon>
        <taxon>Bacillariophyta</taxon>
        <taxon>Coscinodiscophyceae</taxon>
        <taxon>Thalassiosirophycidae</taxon>
        <taxon>Thalassiosirales</taxon>
        <taxon>Thalassiosiraceae</taxon>
        <taxon>Thalassiosira</taxon>
    </lineage>
</organism>
<evidence type="ECO:0000313" key="3">
    <source>
        <dbReference type="EMBL" id="EJK75535.1"/>
    </source>
</evidence>
<feature type="region of interest" description="Disordered" evidence="1">
    <location>
        <begin position="97"/>
        <end position="121"/>
    </location>
</feature>
<name>K0TDK6_THAOC</name>
<sequence>MREIDCLVLFPRGASSFSAAFVLTTVLLANGSMSIRATREGKAGQSVKRAEKLAASFGYYETGGRYYASRERVGPSDRDICRCNFVVKGFKYRELSKRRDHDDDDDDDDDDDITDRQKYQI</sequence>
<comment type="caution">
    <text evidence="3">The sequence shown here is derived from an EMBL/GenBank/DDBJ whole genome shotgun (WGS) entry which is preliminary data.</text>
</comment>
<feature type="transmembrane region" description="Helical" evidence="2">
    <location>
        <begin position="12"/>
        <end position="29"/>
    </location>
</feature>
<keyword evidence="2" id="KW-0472">Membrane</keyword>
<dbReference type="AlphaFoldDB" id="K0TDK6"/>
<feature type="compositionally biased region" description="Acidic residues" evidence="1">
    <location>
        <begin position="102"/>
        <end position="113"/>
    </location>
</feature>
<accession>K0TDK6</accession>
<gene>
    <name evidence="3" type="ORF">THAOC_02739</name>
</gene>
<proteinExistence type="predicted"/>
<dbReference type="EMBL" id="AGNL01002880">
    <property type="protein sequence ID" value="EJK75535.1"/>
    <property type="molecule type" value="Genomic_DNA"/>
</dbReference>